<reference evidence="1" key="1">
    <citation type="submission" date="2020-06" db="EMBL/GenBank/DDBJ databases">
        <authorList>
            <person name="Li T."/>
            <person name="Hu X."/>
            <person name="Zhang T."/>
            <person name="Song X."/>
            <person name="Zhang H."/>
            <person name="Dai N."/>
            <person name="Sheng W."/>
            <person name="Hou X."/>
            <person name="Wei L."/>
        </authorList>
    </citation>
    <scope>NUCLEOTIDE SEQUENCE</scope>
    <source>
        <strain evidence="1">G02</strain>
        <tissue evidence="1">Leaf</tissue>
    </source>
</reference>
<accession>A0AAW2Q1S6</accession>
<protein>
    <recommendedName>
        <fullName evidence="2">Retrotransposon Copia-like N-terminal domain-containing protein</fullName>
    </recommendedName>
</protein>
<proteinExistence type="predicted"/>
<organism evidence="1">
    <name type="scientific">Sesamum radiatum</name>
    <name type="common">Black benniseed</name>
    <dbReference type="NCBI Taxonomy" id="300843"/>
    <lineage>
        <taxon>Eukaryota</taxon>
        <taxon>Viridiplantae</taxon>
        <taxon>Streptophyta</taxon>
        <taxon>Embryophyta</taxon>
        <taxon>Tracheophyta</taxon>
        <taxon>Spermatophyta</taxon>
        <taxon>Magnoliopsida</taxon>
        <taxon>eudicotyledons</taxon>
        <taxon>Gunneridae</taxon>
        <taxon>Pentapetalae</taxon>
        <taxon>asterids</taxon>
        <taxon>lamiids</taxon>
        <taxon>Lamiales</taxon>
        <taxon>Pedaliaceae</taxon>
        <taxon>Sesamum</taxon>
    </lineage>
</organism>
<gene>
    <name evidence="1" type="ORF">Sradi_3865000</name>
</gene>
<comment type="caution">
    <text evidence="1">The sequence shown here is derived from an EMBL/GenBank/DDBJ whole genome shotgun (WGS) entry which is preliminary data.</text>
</comment>
<dbReference type="EMBL" id="JACGWJ010000016">
    <property type="protein sequence ID" value="KAL0361805.1"/>
    <property type="molecule type" value="Genomic_DNA"/>
</dbReference>
<dbReference type="AlphaFoldDB" id="A0AAW2Q1S6"/>
<evidence type="ECO:0000313" key="1">
    <source>
        <dbReference type="EMBL" id="KAL0361805.1"/>
    </source>
</evidence>
<name>A0AAW2Q1S6_SESRA</name>
<sequence>MDSAMGPANITANINFISMLNGSSFKSWKENLEIVLRVMNLDLALKEDSPPALTDKSTSVEKREKEKVCKIEPYVRNDYEEEHLRSTQRHNV</sequence>
<reference evidence="1" key="2">
    <citation type="journal article" date="2024" name="Plant">
        <title>Genomic evolution and insights into agronomic trait innovations of Sesamum species.</title>
        <authorList>
            <person name="Miao H."/>
            <person name="Wang L."/>
            <person name="Qu L."/>
            <person name="Liu H."/>
            <person name="Sun Y."/>
            <person name="Le M."/>
            <person name="Wang Q."/>
            <person name="Wei S."/>
            <person name="Zheng Y."/>
            <person name="Lin W."/>
            <person name="Duan Y."/>
            <person name="Cao H."/>
            <person name="Xiong S."/>
            <person name="Wang X."/>
            <person name="Wei L."/>
            <person name="Li C."/>
            <person name="Ma Q."/>
            <person name="Ju M."/>
            <person name="Zhao R."/>
            <person name="Li G."/>
            <person name="Mu C."/>
            <person name="Tian Q."/>
            <person name="Mei H."/>
            <person name="Zhang T."/>
            <person name="Gao T."/>
            <person name="Zhang H."/>
        </authorList>
    </citation>
    <scope>NUCLEOTIDE SEQUENCE</scope>
    <source>
        <strain evidence="1">G02</strain>
    </source>
</reference>
<evidence type="ECO:0008006" key="2">
    <source>
        <dbReference type="Google" id="ProtNLM"/>
    </source>
</evidence>